<dbReference type="AlphaFoldDB" id="A0A4Q2U7A2"/>
<dbReference type="InterPro" id="IPR013325">
    <property type="entry name" value="RNA_pol_sigma_r2"/>
</dbReference>
<dbReference type="PANTHER" id="PTHR43133">
    <property type="entry name" value="RNA POLYMERASE ECF-TYPE SIGMA FACTO"/>
    <property type="match status" value="1"/>
</dbReference>
<gene>
    <name evidence="7" type="ORF">D3273_11630</name>
</gene>
<evidence type="ECO:0000256" key="2">
    <source>
        <dbReference type="ARBA" id="ARBA00023015"/>
    </source>
</evidence>
<evidence type="ECO:0000259" key="6">
    <source>
        <dbReference type="Pfam" id="PF08281"/>
    </source>
</evidence>
<name>A0A4Q2U7A2_9HYPH</name>
<reference evidence="7 8" key="1">
    <citation type="submission" date="2018-12" db="EMBL/GenBank/DDBJ databases">
        <authorList>
            <person name="Grouzdev D.S."/>
            <person name="Krutkina M.S."/>
        </authorList>
    </citation>
    <scope>NUCLEOTIDE SEQUENCE [LARGE SCALE GENOMIC DNA]</scope>
    <source>
        <strain evidence="7 8">RmlP026</strain>
    </source>
</reference>
<dbReference type="GO" id="GO:0006352">
    <property type="term" value="P:DNA-templated transcription initiation"/>
    <property type="evidence" value="ECO:0007669"/>
    <property type="project" value="InterPro"/>
</dbReference>
<dbReference type="OrthoDB" id="9784272at2"/>
<dbReference type="Gene3D" id="1.10.10.10">
    <property type="entry name" value="Winged helix-like DNA-binding domain superfamily/Winged helix DNA-binding domain"/>
    <property type="match status" value="1"/>
</dbReference>
<dbReference type="InterPro" id="IPR007627">
    <property type="entry name" value="RNA_pol_sigma70_r2"/>
</dbReference>
<dbReference type="GO" id="GO:0016987">
    <property type="term" value="F:sigma factor activity"/>
    <property type="evidence" value="ECO:0007669"/>
    <property type="project" value="UniProtKB-KW"/>
</dbReference>
<dbReference type="InterPro" id="IPR013249">
    <property type="entry name" value="RNA_pol_sigma70_r4_t2"/>
</dbReference>
<organism evidence="7 8">
    <name type="scientific">Lichenibacterium minor</name>
    <dbReference type="NCBI Taxonomy" id="2316528"/>
    <lineage>
        <taxon>Bacteria</taxon>
        <taxon>Pseudomonadati</taxon>
        <taxon>Pseudomonadota</taxon>
        <taxon>Alphaproteobacteria</taxon>
        <taxon>Hyphomicrobiales</taxon>
        <taxon>Lichenihabitantaceae</taxon>
        <taxon>Lichenibacterium</taxon>
    </lineage>
</organism>
<dbReference type="InterPro" id="IPR013324">
    <property type="entry name" value="RNA_pol_sigma_r3/r4-like"/>
</dbReference>
<sequence>MLEHRRDLVDLLDRVAARDRDAFEDLYRATSAKLYGVVVGILVRRSLADEALQDVYARIWERAGDFDPSKGSPIAWMAAIARNRALDDLRRAKAAPVSALPDGFDVASDAGSALDAMETNDRLRALIACLDQLDGEKREAVLLAYYRGCSREMLSSRFGRPVPTIKTWLHRSLLQLRLCLRR</sequence>
<dbReference type="EMBL" id="QYBB01000011">
    <property type="protein sequence ID" value="RYC31778.1"/>
    <property type="molecule type" value="Genomic_DNA"/>
</dbReference>
<accession>A0A4Q2U7A2</accession>
<keyword evidence="4" id="KW-0804">Transcription</keyword>
<evidence type="ECO:0000256" key="4">
    <source>
        <dbReference type="ARBA" id="ARBA00023163"/>
    </source>
</evidence>
<dbReference type="RefSeq" id="WP_129226675.1">
    <property type="nucleotide sequence ID" value="NZ_QYBB01000011.1"/>
</dbReference>
<dbReference type="InterPro" id="IPR039425">
    <property type="entry name" value="RNA_pol_sigma-70-like"/>
</dbReference>
<dbReference type="Pfam" id="PF08281">
    <property type="entry name" value="Sigma70_r4_2"/>
    <property type="match status" value="1"/>
</dbReference>
<dbReference type="NCBIfam" id="TIGR02937">
    <property type="entry name" value="sigma70-ECF"/>
    <property type="match status" value="1"/>
</dbReference>
<keyword evidence="8" id="KW-1185">Reference proteome</keyword>
<dbReference type="Proteomes" id="UP000290759">
    <property type="component" value="Unassembled WGS sequence"/>
</dbReference>
<comment type="caution">
    <text evidence="7">The sequence shown here is derived from an EMBL/GenBank/DDBJ whole genome shotgun (WGS) entry which is preliminary data.</text>
</comment>
<dbReference type="InterPro" id="IPR036388">
    <property type="entry name" value="WH-like_DNA-bd_sf"/>
</dbReference>
<dbReference type="PANTHER" id="PTHR43133:SF62">
    <property type="entry name" value="RNA POLYMERASE SIGMA FACTOR SIGZ"/>
    <property type="match status" value="1"/>
</dbReference>
<evidence type="ECO:0000256" key="3">
    <source>
        <dbReference type="ARBA" id="ARBA00023082"/>
    </source>
</evidence>
<dbReference type="Gene3D" id="1.10.1740.10">
    <property type="match status" value="1"/>
</dbReference>
<reference evidence="7 8" key="2">
    <citation type="submission" date="2019-02" db="EMBL/GenBank/DDBJ databases">
        <title>'Lichenibacterium ramalinii' gen. nov. sp. nov., 'Lichenibacterium minor' gen. nov. sp. nov.</title>
        <authorList>
            <person name="Pankratov T."/>
        </authorList>
    </citation>
    <scope>NUCLEOTIDE SEQUENCE [LARGE SCALE GENOMIC DNA]</scope>
    <source>
        <strain evidence="7 8">RmlP026</strain>
    </source>
</reference>
<dbReference type="SUPFAM" id="SSF88659">
    <property type="entry name" value="Sigma3 and sigma4 domains of RNA polymerase sigma factors"/>
    <property type="match status" value="1"/>
</dbReference>
<dbReference type="InterPro" id="IPR014284">
    <property type="entry name" value="RNA_pol_sigma-70_dom"/>
</dbReference>
<keyword evidence="3" id="KW-0731">Sigma factor</keyword>
<comment type="similarity">
    <text evidence="1">Belongs to the sigma-70 factor family. ECF subfamily.</text>
</comment>
<evidence type="ECO:0000313" key="7">
    <source>
        <dbReference type="EMBL" id="RYC31778.1"/>
    </source>
</evidence>
<dbReference type="GO" id="GO:0003677">
    <property type="term" value="F:DNA binding"/>
    <property type="evidence" value="ECO:0007669"/>
    <property type="project" value="InterPro"/>
</dbReference>
<keyword evidence="2" id="KW-0805">Transcription regulation</keyword>
<evidence type="ECO:0000313" key="8">
    <source>
        <dbReference type="Proteomes" id="UP000290759"/>
    </source>
</evidence>
<protein>
    <submittedName>
        <fullName evidence="7">Sigma-70 family RNA polymerase sigma factor</fullName>
    </submittedName>
</protein>
<feature type="domain" description="RNA polymerase sigma factor 70 region 4 type 2" evidence="6">
    <location>
        <begin position="124"/>
        <end position="176"/>
    </location>
</feature>
<proteinExistence type="inferred from homology"/>
<evidence type="ECO:0000259" key="5">
    <source>
        <dbReference type="Pfam" id="PF04542"/>
    </source>
</evidence>
<evidence type="ECO:0000256" key="1">
    <source>
        <dbReference type="ARBA" id="ARBA00010641"/>
    </source>
</evidence>
<dbReference type="SUPFAM" id="SSF88946">
    <property type="entry name" value="Sigma2 domain of RNA polymerase sigma factors"/>
    <property type="match status" value="1"/>
</dbReference>
<feature type="domain" description="RNA polymerase sigma-70 region 2" evidence="5">
    <location>
        <begin position="26"/>
        <end position="93"/>
    </location>
</feature>
<dbReference type="Pfam" id="PF04542">
    <property type="entry name" value="Sigma70_r2"/>
    <property type="match status" value="1"/>
</dbReference>